<proteinExistence type="predicted"/>
<dbReference type="Proteomes" id="UP000299102">
    <property type="component" value="Unassembled WGS sequence"/>
</dbReference>
<accession>A0A4C1W6Y2</accession>
<dbReference type="EMBL" id="BGZK01000495">
    <property type="protein sequence ID" value="GBP47118.1"/>
    <property type="molecule type" value="Genomic_DNA"/>
</dbReference>
<evidence type="ECO:0000313" key="1">
    <source>
        <dbReference type="EMBL" id="GBP47118.1"/>
    </source>
</evidence>
<sequence>MKLEQEVEKKQPELINKKSVVFHHDRIQLERTSQEKCKNTYKTPHNCWGRKRMKAAEQINDGANTPATGVTEAMQMDHVIASISRLDCVDIDSVRIPIIKNTFSSSSSI</sequence>
<protein>
    <submittedName>
        <fullName evidence="1">Uncharacterized protein</fullName>
    </submittedName>
</protein>
<reference evidence="1 2" key="1">
    <citation type="journal article" date="2019" name="Commun. Biol.">
        <title>The bagworm genome reveals a unique fibroin gene that provides high tensile strength.</title>
        <authorList>
            <person name="Kono N."/>
            <person name="Nakamura H."/>
            <person name="Ohtoshi R."/>
            <person name="Tomita M."/>
            <person name="Numata K."/>
            <person name="Arakawa K."/>
        </authorList>
    </citation>
    <scope>NUCLEOTIDE SEQUENCE [LARGE SCALE GENOMIC DNA]</scope>
</reference>
<gene>
    <name evidence="1" type="ORF">EVAR_96075_1</name>
</gene>
<evidence type="ECO:0000313" key="2">
    <source>
        <dbReference type="Proteomes" id="UP000299102"/>
    </source>
</evidence>
<name>A0A4C1W6Y2_EUMVA</name>
<organism evidence="1 2">
    <name type="scientific">Eumeta variegata</name>
    <name type="common">Bagworm moth</name>
    <name type="synonym">Eumeta japonica</name>
    <dbReference type="NCBI Taxonomy" id="151549"/>
    <lineage>
        <taxon>Eukaryota</taxon>
        <taxon>Metazoa</taxon>
        <taxon>Ecdysozoa</taxon>
        <taxon>Arthropoda</taxon>
        <taxon>Hexapoda</taxon>
        <taxon>Insecta</taxon>
        <taxon>Pterygota</taxon>
        <taxon>Neoptera</taxon>
        <taxon>Endopterygota</taxon>
        <taxon>Lepidoptera</taxon>
        <taxon>Glossata</taxon>
        <taxon>Ditrysia</taxon>
        <taxon>Tineoidea</taxon>
        <taxon>Psychidae</taxon>
        <taxon>Oiketicinae</taxon>
        <taxon>Eumeta</taxon>
    </lineage>
</organism>
<keyword evidence="2" id="KW-1185">Reference proteome</keyword>
<dbReference type="AlphaFoldDB" id="A0A4C1W6Y2"/>
<comment type="caution">
    <text evidence="1">The sequence shown here is derived from an EMBL/GenBank/DDBJ whole genome shotgun (WGS) entry which is preliminary data.</text>
</comment>